<name>A0AAV0F894_9ASTE</name>
<feature type="repeat" description="PPR" evidence="2">
    <location>
        <begin position="120"/>
        <end position="150"/>
    </location>
</feature>
<feature type="compositionally biased region" description="Basic residues" evidence="3">
    <location>
        <begin position="31"/>
        <end position="42"/>
    </location>
</feature>
<feature type="compositionally biased region" description="Polar residues" evidence="3">
    <location>
        <begin position="43"/>
        <end position="58"/>
    </location>
</feature>
<dbReference type="FunFam" id="1.25.40.10:FF:000285">
    <property type="entry name" value="Pentatricopeptide repeat-containing protein, chloroplastic"/>
    <property type="match status" value="1"/>
</dbReference>
<keyword evidence="5" id="KW-1185">Reference proteome</keyword>
<dbReference type="PANTHER" id="PTHR47926:SF515">
    <property type="entry name" value="UMP-CMP KINASE"/>
    <property type="match status" value="1"/>
</dbReference>
<dbReference type="NCBIfam" id="TIGR00756">
    <property type="entry name" value="PPR"/>
    <property type="match status" value="4"/>
</dbReference>
<evidence type="ECO:0000313" key="5">
    <source>
        <dbReference type="Proteomes" id="UP001152523"/>
    </source>
</evidence>
<dbReference type="Gene3D" id="1.25.40.10">
    <property type="entry name" value="Tetratricopeptide repeat domain"/>
    <property type="match status" value="3"/>
</dbReference>
<comment type="caution">
    <text evidence="4">The sequence shown here is derived from an EMBL/GenBank/DDBJ whole genome shotgun (WGS) entry which is preliminary data.</text>
</comment>
<evidence type="ECO:0000313" key="4">
    <source>
        <dbReference type="EMBL" id="CAH9131563.1"/>
    </source>
</evidence>
<dbReference type="InterPro" id="IPR046960">
    <property type="entry name" value="PPR_At4g14850-like_plant"/>
</dbReference>
<feature type="repeat" description="PPR" evidence="2">
    <location>
        <begin position="254"/>
        <end position="288"/>
    </location>
</feature>
<keyword evidence="1" id="KW-0677">Repeat</keyword>
<dbReference type="Pfam" id="PF01535">
    <property type="entry name" value="PPR"/>
    <property type="match status" value="1"/>
</dbReference>
<dbReference type="InterPro" id="IPR011990">
    <property type="entry name" value="TPR-like_helical_dom_sf"/>
</dbReference>
<proteinExistence type="predicted"/>
<dbReference type="InterPro" id="IPR002885">
    <property type="entry name" value="PPR_rpt"/>
</dbReference>
<evidence type="ECO:0008006" key="6">
    <source>
        <dbReference type="Google" id="ProtNLM"/>
    </source>
</evidence>
<evidence type="ECO:0000256" key="1">
    <source>
        <dbReference type="ARBA" id="ARBA00022737"/>
    </source>
</evidence>
<dbReference type="Pfam" id="PF13041">
    <property type="entry name" value="PPR_2"/>
    <property type="match status" value="2"/>
</dbReference>
<dbReference type="Pfam" id="PF20431">
    <property type="entry name" value="E_motif"/>
    <property type="match status" value="1"/>
</dbReference>
<dbReference type="Pfam" id="PF13812">
    <property type="entry name" value="PPR_3"/>
    <property type="match status" value="1"/>
</dbReference>
<reference evidence="4" key="1">
    <citation type="submission" date="2022-07" db="EMBL/GenBank/DDBJ databases">
        <authorList>
            <person name="Macas J."/>
            <person name="Novak P."/>
            <person name="Neumann P."/>
        </authorList>
    </citation>
    <scope>NUCLEOTIDE SEQUENCE</scope>
</reference>
<dbReference type="GO" id="GO:0003723">
    <property type="term" value="F:RNA binding"/>
    <property type="evidence" value="ECO:0007669"/>
    <property type="project" value="InterPro"/>
</dbReference>
<sequence length="542" mass="61469">MMILPFTAAVSTKFSCSFHYSVNETPETSKRPRQKSNLKSKFQRPLSTPAQLVNSRNQPPSKLEALENILCDIESSLEKGVDINDPGIFSSLLEACFNLQAFDFATRIHRVIPHKLLRKNTGISSKLLRLYAEDGRVEDAHELFDKMRDRHSSAFPWNSLISGYAERGLFEDALALYFQMVEEGVEPDLHTFPRVLKACAGIGLIQVGEEVHRHTIRSGFGKDRVILNALVVMYAKCGDIVKSRNMFNQIPEKDLVSWNSMLVGYIRHGLVLESLDVFRTMMHEGCKPNSISISAILSSLKLLRVRKREQVLKLGSQIHGWVLRHGIEWNNLSVANSVLSFYSSNSVNRLKQTRWLFDQMLERDVVSWNSIISAHSQDREALAYFQSMVNSGAMPDTVTFVSLLAACAHVGLVDDGERIFVLMKDRFKIKPTMEHYACMVNLYARAQLITKAYDFILLNKIEVEAGPTIWGALLYGCSLSVNADIGEVAAKHLFHLEPENEHNFELLYKIYVKAGRNEDAERVRKMMLERGFALCFDDKSVV</sequence>
<feature type="repeat" description="PPR" evidence="2">
    <location>
        <begin position="153"/>
        <end position="187"/>
    </location>
</feature>
<feature type="repeat" description="PPR" evidence="2">
    <location>
        <begin position="396"/>
        <end position="426"/>
    </location>
</feature>
<dbReference type="EMBL" id="CAMAPF010000966">
    <property type="protein sequence ID" value="CAH9131563.1"/>
    <property type="molecule type" value="Genomic_DNA"/>
</dbReference>
<feature type="region of interest" description="Disordered" evidence="3">
    <location>
        <begin position="24"/>
        <end position="58"/>
    </location>
</feature>
<dbReference type="FunFam" id="1.25.40.10:FF:000158">
    <property type="entry name" value="pentatricopeptide repeat-containing protein At2g33680"/>
    <property type="match status" value="1"/>
</dbReference>
<feature type="repeat" description="PPR" evidence="2">
    <location>
        <begin position="500"/>
        <end position="534"/>
    </location>
</feature>
<dbReference type="GO" id="GO:0009451">
    <property type="term" value="P:RNA modification"/>
    <property type="evidence" value="ECO:0007669"/>
    <property type="project" value="InterPro"/>
</dbReference>
<dbReference type="FunFam" id="1.25.40.10:FF:000729">
    <property type="entry name" value="Pentatricopeptide repeat-containing protein At4g25270, chloroplastic"/>
    <property type="match status" value="1"/>
</dbReference>
<dbReference type="Proteomes" id="UP001152523">
    <property type="component" value="Unassembled WGS sequence"/>
</dbReference>
<dbReference type="PANTHER" id="PTHR47926">
    <property type="entry name" value="PENTATRICOPEPTIDE REPEAT-CONTAINING PROTEIN"/>
    <property type="match status" value="1"/>
</dbReference>
<dbReference type="PROSITE" id="PS51375">
    <property type="entry name" value="PPR"/>
    <property type="match status" value="5"/>
</dbReference>
<gene>
    <name evidence="4" type="ORF">CEPIT_LOCUS31484</name>
</gene>
<protein>
    <recommendedName>
        <fullName evidence="6">Pentatricopeptide repeat-containing protein</fullName>
    </recommendedName>
</protein>
<organism evidence="4 5">
    <name type="scientific">Cuscuta epithymum</name>
    <dbReference type="NCBI Taxonomy" id="186058"/>
    <lineage>
        <taxon>Eukaryota</taxon>
        <taxon>Viridiplantae</taxon>
        <taxon>Streptophyta</taxon>
        <taxon>Embryophyta</taxon>
        <taxon>Tracheophyta</taxon>
        <taxon>Spermatophyta</taxon>
        <taxon>Magnoliopsida</taxon>
        <taxon>eudicotyledons</taxon>
        <taxon>Gunneridae</taxon>
        <taxon>Pentapetalae</taxon>
        <taxon>asterids</taxon>
        <taxon>lamiids</taxon>
        <taxon>Solanales</taxon>
        <taxon>Convolvulaceae</taxon>
        <taxon>Cuscuteae</taxon>
        <taxon>Cuscuta</taxon>
        <taxon>Cuscuta subgen. Cuscuta</taxon>
    </lineage>
</organism>
<dbReference type="InterPro" id="IPR046848">
    <property type="entry name" value="E_motif"/>
</dbReference>
<evidence type="ECO:0000256" key="2">
    <source>
        <dbReference type="PROSITE-ProRule" id="PRU00708"/>
    </source>
</evidence>
<dbReference type="AlphaFoldDB" id="A0AAV0F894"/>
<dbReference type="GO" id="GO:0099402">
    <property type="term" value="P:plant organ development"/>
    <property type="evidence" value="ECO:0007669"/>
    <property type="project" value="UniProtKB-ARBA"/>
</dbReference>
<accession>A0AAV0F894</accession>
<evidence type="ECO:0000256" key="3">
    <source>
        <dbReference type="SAM" id="MobiDB-lite"/>
    </source>
</evidence>